<evidence type="ECO:0000313" key="1">
    <source>
        <dbReference type="EMBL" id="KRX18026.1"/>
    </source>
</evidence>
<sequence length="68" mass="8509">MERRLRRRKFLYAEEQYQLLLREQRNNVEGRNMFKMVFGHFVEWMCRSSFREMKVPSRNTSVSYVELN</sequence>
<reference evidence="1 2" key="1">
    <citation type="submission" date="2015-01" db="EMBL/GenBank/DDBJ databases">
        <title>Evolution of Trichinella species and genotypes.</title>
        <authorList>
            <person name="Korhonen P.K."/>
            <person name="Edoardo P."/>
            <person name="Giuseppe L.R."/>
            <person name="Gasser R.B."/>
        </authorList>
    </citation>
    <scope>NUCLEOTIDE SEQUENCE [LARGE SCALE GENOMIC DNA]</scope>
    <source>
        <strain evidence="1">ISS37</strain>
    </source>
</reference>
<comment type="caution">
    <text evidence="1">The sequence shown here is derived from an EMBL/GenBank/DDBJ whole genome shotgun (WGS) entry which is preliminary data.</text>
</comment>
<dbReference type="AlphaFoldDB" id="A0A0V0RUV2"/>
<dbReference type="EMBL" id="JYDL01000078">
    <property type="protein sequence ID" value="KRX18026.1"/>
    <property type="molecule type" value="Genomic_DNA"/>
</dbReference>
<name>A0A0V0RUV2_9BILA</name>
<keyword evidence="2" id="KW-1185">Reference proteome</keyword>
<protein>
    <submittedName>
        <fullName evidence="1">Uncharacterized protein</fullName>
    </submittedName>
</protein>
<gene>
    <name evidence="1" type="ORF">T07_8065</name>
</gene>
<dbReference type="Proteomes" id="UP000054630">
    <property type="component" value="Unassembled WGS sequence"/>
</dbReference>
<organism evidence="1 2">
    <name type="scientific">Trichinella nelsoni</name>
    <dbReference type="NCBI Taxonomy" id="6336"/>
    <lineage>
        <taxon>Eukaryota</taxon>
        <taxon>Metazoa</taxon>
        <taxon>Ecdysozoa</taxon>
        <taxon>Nematoda</taxon>
        <taxon>Enoplea</taxon>
        <taxon>Dorylaimia</taxon>
        <taxon>Trichinellida</taxon>
        <taxon>Trichinellidae</taxon>
        <taxon>Trichinella</taxon>
    </lineage>
</organism>
<accession>A0A0V0RUV2</accession>
<proteinExistence type="predicted"/>
<evidence type="ECO:0000313" key="2">
    <source>
        <dbReference type="Proteomes" id="UP000054630"/>
    </source>
</evidence>